<sequence length="81" mass="9174">MGNNQIDHYIEILCQKGCRSVRDDIKLLEQGVILPELKVLDDLSREKVLKELRDIMAVYGESCPLGSPKDNQRSGMKDGEQ</sequence>
<dbReference type="EMBL" id="LVJZ01000004">
    <property type="protein sequence ID" value="ODB94416.1"/>
    <property type="molecule type" value="Genomic_DNA"/>
</dbReference>
<proteinExistence type="predicted"/>
<dbReference type="AlphaFoldDB" id="A0A1E2UIL0"/>
<name>A0A1E2UIL0_9GAMM</name>
<comment type="caution">
    <text evidence="1">The sequence shown here is derived from an EMBL/GenBank/DDBJ whole genome shotgun (WGS) entry which is preliminary data.</text>
</comment>
<reference evidence="1 2" key="1">
    <citation type="submission" date="2016-03" db="EMBL/GenBank/DDBJ databases">
        <title>Chemosynthetic sulphur-oxidizing symbionts of marine invertebrate animals are capable of nitrogen fixation.</title>
        <authorList>
            <person name="Petersen J.M."/>
            <person name="Kemper A."/>
            <person name="Gruber-Vodicka H."/>
            <person name="Cardini U."/>
            <person name="Geest Mvander."/>
            <person name="Kleiner M."/>
            <person name="Bulgheresi S."/>
            <person name="Fussmann M."/>
            <person name="Herbold C."/>
            <person name="Seah B.K.B."/>
            <person name="Antony C.Paul."/>
            <person name="Liu D."/>
            <person name="Belitz A."/>
            <person name="Weber M."/>
        </authorList>
    </citation>
    <scope>NUCLEOTIDE SEQUENCE [LARGE SCALE GENOMIC DNA]</scope>
    <source>
        <strain evidence="1">G_D</strain>
    </source>
</reference>
<protein>
    <submittedName>
        <fullName evidence="1">Uncharacterized protein</fullName>
    </submittedName>
</protein>
<organism evidence="1 2">
    <name type="scientific">Candidatus Thiodiazotropha endoloripes</name>
    <dbReference type="NCBI Taxonomy" id="1818881"/>
    <lineage>
        <taxon>Bacteria</taxon>
        <taxon>Pseudomonadati</taxon>
        <taxon>Pseudomonadota</taxon>
        <taxon>Gammaproteobacteria</taxon>
        <taxon>Chromatiales</taxon>
        <taxon>Sedimenticolaceae</taxon>
        <taxon>Candidatus Thiodiazotropha</taxon>
    </lineage>
</organism>
<dbReference type="STRING" id="1818881.A3196_17955"/>
<accession>A0A1E2UIL0</accession>
<dbReference type="Proteomes" id="UP000094849">
    <property type="component" value="Unassembled WGS sequence"/>
</dbReference>
<evidence type="ECO:0000313" key="1">
    <source>
        <dbReference type="EMBL" id="ODB94416.1"/>
    </source>
</evidence>
<keyword evidence="2" id="KW-1185">Reference proteome</keyword>
<dbReference type="RefSeq" id="WP_069006181.1">
    <property type="nucleotide sequence ID" value="NZ_LVJW01000006.1"/>
</dbReference>
<evidence type="ECO:0000313" key="2">
    <source>
        <dbReference type="Proteomes" id="UP000094849"/>
    </source>
</evidence>
<gene>
    <name evidence="1" type="ORF">A3196_17955</name>
</gene>